<dbReference type="EMBL" id="BLLF01000276">
    <property type="protein sequence ID" value="GFH09945.1"/>
    <property type="molecule type" value="Genomic_DNA"/>
</dbReference>
<evidence type="ECO:0000313" key="2">
    <source>
        <dbReference type="Proteomes" id="UP000485058"/>
    </source>
</evidence>
<comment type="caution">
    <text evidence="1">The sequence shown here is derived from an EMBL/GenBank/DDBJ whole genome shotgun (WGS) entry which is preliminary data.</text>
</comment>
<dbReference type="Proteomes" id="UP000485058">
    <property type="component" value="Unassembled WGS sequence"/>
</dbReference>
<sequence length="18" mass="1937">MLGCSTLTGNVPARRMMV</sequence>
<protein>
    <submittedName>
        <fullName evidence="1">Uncharacterized protein</fullName>
    </submittedName>
</protein>
<reference evidence="1 2" key="1">
    <citation type="submission" date="2020-02" db="EMBL/GenBank/DDBJ databases">
        <title>Draft genome sequence of Haematococcus lacustris strain NIES-144.</title>
        <authorList>
            <person name="Morimoto D."/>
            <person name="Nakagawa S."/>
            <person name="Yoshida T."/>
            <person name="Sawayama S."/>
        </authorList>
    </citation>
    <scope>NUCLEOTIDE SEQUENCE [LARGE SCALE GENOMIC DNA]</scope>
    <source>
        <strain evidence="1 2">NIES-144</strain>
    </source>
</reference>
<name>A0A699YKW4_HAELA</name>
<proteinExistence type="predicted"/>
<organism evidence="1 2">
    <name type="scientific">Haematococcus lacustris</name>
    <name type="common">Green alga</name>
    <name type="synonym">Haematococcus pluvialis</name>
    <dbReference type="NCBI Taxonomy" id="44745"/>
    <lineage>
        <taxon>Eukaryota</taxon>
        <taxon>Viridiplantae</taxon>
        <taxon>Chlorophyta</taxon>
        <taxon>core chlorophytes</taxon>
        <taxon>Chlorophyceae</taxon>
        <taxon>CS clade</taxon>
        <taxon>Chlamydomonadales</taxon>
        <taxon>Haematococcaceae</taxon>
        <taxon>Haematococcus</taxon>
    </lineage>
</organism>
<accession>A0A699YKW4</accession>
<gene>
    <name evidence="1" type="ORF">HaLaN_05178</name>
</gene>
<keyword evidence="2" id="KW-1185">Reference proteome</keyword>
<evidence type="ECO:0000313" key="1">
    <source>
        <dbReference type="EMBL" id="GFH09945.1"/>
    </source>
</evidence>
<dbReference type="AlphaFoldDB" id="A0A699YKW4"/>